<dbReference type="AlphaFoldDB" id="A0A0L8H5Q1"/>
<name>A0A0L8H5Q1_OCTBM</name>
<proteinExistence type="predicted"/>
<dbReference type="EMBL" id="KQ419175">
    <property type="protein sequence ID" value="KOF84414.1"/>
    <property type="molecule type" value="Genomic_DNA"/>
</dbReference>
<accession>A0A0L8H5Q1</accession>
<gene>
    <name evidence="1" type="ORF">OCBIM_22022126mg</name>
</gene>
<protein>
    <submittedName>
        <fullName evidence="1">Uncharacterized protein</fullName>
    </submittedName>
</protein>
<sequence length="79" mass="9114">MDTHSRTPKISCSWRACKSYGLRPFPSDLVKKIRSWSTVILFSTMLRCELDQLGKGGKILELSLFSYLPLFSRLKFCSH</sequence>
<reference evidence="1" key="1">
    <citation type="submission" date="2015-07" db="EMBL/GenBank/DDBJ databases">
        <title>MeaNS - Measles Nucleotide Surveillance Program.</title>
        <authorList>
            <person name="Tran T."/>
            <person name="Druce J."/>
        </authorList>
    </citation>
    <scope>NUCLEOTIDE SEQUENCE</scope>
    <source>
        <strain evidence="1">UCB-OBI-ISO-001</strain>
        <tissue evidence="1">Gonad</tissue>
    </source>
</reference>
<evidence type="ECO:0000313" key="1">
    <source>
        <dbReference type="EMBL" id="KOF84414.1"/>
    </source>
</evidence>
<organism evidence="1">
    <name type="scientific">Octopus bimaculoides</name>
    <name type="common">California two-spotted octopus</name>
    <dbReference type="NCBI Taxonomy" id="37653"/>
    <lineage>
        <taxon>Eukaryota</taxon>
        <taxon>Metazoa</taxon>
        <taxon>Spiralia</taxon>
        <taxon>Lophotrochozoa</taxon>
        <taxon>Mollusca</taxon>
        <taxon>Cephalopoda</taxon>
        <taxon>Coleoidea</taxon>
        <taxon>Octopodiformes</taxon>
        <taxon>Octopoda</taxon>
        <taxon>Incirrata</taxon>
        <taxon>Octopodidae</taxon>
        <taxon>Octopus</taxon>
    </lineage>
</organism>